<dbReference type="PANTHER" id="PTHR33495:SF2">
    <property type="entry name" value="ANTI-SIGMA FACTOR ANTAGONIST TM_1081-RELATED"/>
    <property type="match status" value="1"/>
</dbReference>
<dbReference type="OrthoDB" id="9796076at2"/>
<dbReference type="InterPro" id="IPR002645">
    <property type="entry name" value="STAS_dom"/>
</dbReference>
<dbReference type="EMBL" id="SLXL01000001">
    <property type="protein sequence ID" value="TCP27174.1"/>
    <property type="molecule type" value="Genomic_DNA"/>
</dbReference>
<dbReference type="PANTHER" id="PTHR33495">
    <property type="entry name" value="ANTI-SIGMA FACTOR ANTAGONIST TM_1081-RELATED-RELATED"/>
    <property type="match status" value="1"/>
</dbReference>
<dbReference type="Gene3D" id="3.30.750.24">
    <property type="entry name" value="STAS domain"/>
    <property type="match status" value="1"/>
</dbReference>
<reference evidence="4 5" key="1">
    <citation type="submission" date="2019-03" db="EMBL/GenBank/DDBJ databases">
        <title>Genomic Encyclopedia of Type Strains, Phase IV (KMG-IV): sequencing the most valuable type-strain genomes for metagenomic binning, comparative biology and taxonomic classification.</title>
        <authorList>
            <person name="Goeker M."/>
        </authorList>
    </citation>
    <scope>NUCLEOTIDE SEQUENCE [LARGE SCALE GENOMIC DNA]</scope>
    <source>
        <strain evidence="4 5">DSM 2781</strain>
    </source>
</reference>
<name>A0A4R2NZX7_RHOAD</name>
<keyword evidence="5" id="KW-1185">Reference proteome</keyword>
<protein>
    <recommendedName>
        <fullName evidence="2">Anti-sigma factor antagonist</fullName>
    </recommendedName>
</protein>
<evidence type="ECO:0000256" key="2">
    <source>
        <dbReference type="RuleBase" id="RU003749"/>
    </source>
</evidence>
<feature type="domain" description="STAS" evidence="3">
    <location>
        <begin position="18"/>
        <end position="110"/>
    </location>
</feature>
<dbReference type="InterPro" id="IPR036513">
    <property type="entry name" value="STAS_dom_sf"/>
</dbReference>
<comment type="similarity">
    <text evidence="1 2">Belongs to the anti-sigma-factor antagonist family.</text>
</comment>
<sequence>MELLSEIRADALHVTVGEARIDSAVAIRFKERMREVAIGGPSRVVLDLGQVTFLDSSGLGAVVAVMKLLAPGQRLELCCLTPTVAKVFRLTRMDRVFTIHDDAGAAFAVASDCRE</sequence>
<dbReference type="RefSeq" id="WP_132598335.1">
    <property type="nucleotide sequence ID" value="NZ_NRRP01000001.1"/>
</dbReference>
<organism evidence="4 5">
    <name type="scientific">Rhodovulum adriaticum</name>
    <name type="common">Rhodopseudomonas adriatica</name>
    <dbReference type="NCBI Taxonomy" id="35804"/>
    <lineage>
        <taxon>Bacteria</taxon>
        <taxon>Pseudomonadati</taxon>
        <taxon>Pseudomonadota</taxon>
        <taxon>Alphaproteobacteria</taxon>
        <taxon>Rhodobacterales</taxon>
        <taxon>Paracoccaceae</taxon>
        <taxon>Rhodovulum</taxon>
    </lineage>
</organism>
<gene>
    <name evidence="4" type="ORF">EV656_10177</name>
</gene>
<dbReference type="PROSITE" id="PS50801">
    <property type="entry name" value="STAS"/>
    <property type="match status" value="1"/>
</dbReference>
<dbReference type="Pfam" id="PF01740">
    <property type="entry name" value="STAS"/>
    <property type="match status" value="1"/>
</dbReference>
<evidence type="ECO:0000259" key="3">
    <source>
        <dbReference type="PROSITE" id="PS50801"/>
    </source>
</evidence>
<dbReference type="GO" id="GO:0043856">
    <property type="term" value="F:anti-sigma factor antagonist activity"/>
    <property type="evidence" value="ECO:0007669"/>
    <property type="project" value="InterPro"/>
</dbReference>
<dbReference type="SUPFAM" id="SSF52091">
    <property type="entry name" value="SpoIIaa-like"/>
    <property type="match status" value="1"/>
</dbReference>
<dbReference type="AlphaFoldDB" id="A0A4R2NZX7"/>
<proteinExistence type="inferred from homology"/>
<dbReference type="InterPro" id="IPR003658">
    <property type="entry name" value="Anti-sigma_ant"/>
</dbReference>
<dbReference type="CDD" id="cd07043">
    <property type="entry name" value="STAS_anti-anti-sigma_factors"/>
    <property type="match status" value="1"/>
</dbReference>
<dbReference type="Proteomes" id="UP000295733">
    <property type="component" value="Unassembled WGS sequence"/>
</dbReference>
<dbReference type="NCBIfam" id="TIGR00377">
    <property type="entry name" value="ant_ant_sig"/>
    <property type="match status" value="1"/>
</dbReference>
<evidence type="ECO:0000256" key="1">
    <source>
        <dbReference type="ARBA" id="ARBA00009013"/>
    </source>
</evidence>
<evidence type="ECO:0000313" key="5">
    <source>
        <dbReference type="Proteomes" id="UP000295733"/>
    </source>
</evidence>
<accession>A0A4R2NZX7</accession>
<evidence type="ECO:0000313" key="4">
    <source>
        <dbReference type="EMBL" id="TCP27174.1"/>
    </source>
</evidence>
<comment type="caution">
    <text evidence="4">The sequence shown here is derived from an EMBL/GenBank/DDBJ whole genome shotgun (WGS) entry which is preliminary data.</text>
</comment>